<dbReference type="CDD" id="cd16913">
    <property type="entry name" value="YkuD_like"/>
    <property type="match status" value="1"/>
</dbReference>
<evidence type="ECO:0000256" key="1">
    <source>
        <dbReference type="ARBA" id="ARBA00004752"/>
    </source>
</evidence>
<protein>
    <submittedName>
        <fullName evidence="8">L,D-transpeptidase</fullName>
    </submittedName>
</protein>
<keyword evidence="9" id="KW-1185">Reference proteome</keyword>
<evidence type="ECO:0000256" key="2">
    <source>
        <dbReference type="ARBA" id="ARBA00022679"/>
    </source>
</evidence>
<feature type="chain" id="PRO_5047096491" evidence="6">
    <location>
        <begin position="29"/>
        <end position="195"/>
    </location>
</feature>
<keyword evidence="3" id="KW-0133">Cell shape</keyword>
<evidence type="ECO:0000256" key="4">
    <source>
        <dbReference type="ARBA" id="ARBA00022984"/>
    </source>
</evidence>
<evidence type="ECO:0000313" key="9">
    <source>
        <dbReference type="Proteomes" id="UP001202052"/>
    </source>
</evidence>
<keyword evidence="6" id="KW-0732">Signal</keyword>
<proteinExistence type="predicted"/>
<dbReference type="PROSITE" id="PS51318">
    <property type="entry name" value="TAT"/>
    <property type="match status" value="1"/>
</dbReference>
<dbReference type="Proteomes" id="UP001202052">
    <property type="component" value="Unassembled WGS sequence"/>
</dbReference>
<dbReference type="EMBL" id="JAMCCK010000018">
    <property type="protein sequence ID" value="MCL3994449.1"/>
    <property type="molecule type" value="Genomic_DNA"/>
</dbReference>
<feature type="domain" description="L,D-TPase catalytic" evidence="7">
    <location>
        <begin position="59"/>
        <end position="182"/>
    </location>
</feature>
<keyword evidence="2" id="KW-0808">Transferase</keyword>
<reference evidence="8 9" key="1">
    <citation type="submission" date="2022-05" db="EMBL/GenBank/DDBJ databases">
        <title>Genome Resource of Streptomyces lavenduligriseus GA1-1, a Strain with Broad-Spectrum Antifungal Activity against Phytopathogenic Fungi.</title>
        <authorList>
            <person name="Qi D."/>
        </authorList>
    </citation>
    <scope>NUCLEOTIDE SEQUENCE [LARGE SCALE GENOMIC DNA]</scope>
    <source>
        <strain evidence="8 9">GA1-1</strain>
    </source>
</reference>
<dbReference type="SUPFAM" id="SSF141523">
    <property type="entry name" value="L,D-transpeptidase catalytic domain-like"/>
    <property type="match status" value="1"/>
</dbReference>
<feature type="signal peptide" evidence="6">
    <location>
        <begin position="1"/>
        <end position="28"/>
    </location>
</feature>
<dbReference type="InterPro" id="IPR005490">
    <property type="entry name" value="LD_TPept_cat_dom"/>
</dbReference>
<dbReference type="InterPro" id="IPR038063">
    <property type="entry name" value="Transpep_catalytic_dom"/>
</dbReference>
<keyword evidence="4" id="KW-0573">Peptidoglycan synthesis</keyword>
<dbReference type="Gene3D" id="2.40.440.10">
    <property type="entry name" value="L,D-transpeptidase catalytic domain-like"/>
    <property type="match status" value="1"/>
</dbReference>
<evidence type="ECO:0000256" key="5">
    <source>
        <dbReference type="ARBA" id="ARBA00023316"/>
    </source>
</evidence>
<accession>A0ABT0NSN0</accession>
<gene>
    <name evidence="8" type="ORF">M4438_13105</name>
</gene>
<dbReference type="RefSeq" id="WP_249459296.1">
    <property type="nucleotide sequence ID" value="NZ_JAMCCK010000018.1"/>
</dbReference>
<evidence type="ECO:0000256" key="3">
    <source>
        <dbReference type="ARBA" id="ARBA00022960"/>
    </source>
</evidence>
<evidence type="ECO:0000256" key="6">
    <source>
        <dbReference type="SAM" id="SignalP"/>
    </source>
</evidence>
<comment type="caution">
    <text evidence="8">The sequence shown here is derived from an EMBL/GenBank/DDBJ whole genome shotgun (WGS) entry which is preliminary data.</text>
</comment>
<keyword evidence="5" id="KW-0961">Cell wall biogenesis/degradation</keyword>
<name>A0ABT0NSN0_9ACTN</name>
<organism evidence="8 9">
    <name type="scientific">Streptomyces lavenduligriseus</name>
    <dbReference type="NCBI Taxonomy" id="67315"/>
    <lineage>
        <taxon>Bacteria</taxon>
        <taxon>Bacillati</taxon>
        <taxon>Actinomycetota</taxon>
        <taxon>Actinomycetes</taxon>
        <taxon>Kitasatosporales</taxon>
        <taxon>Streptomycetaceae</taxon>
        <taxon>Streptomyces</taxon>
    </lineage>
</organism>
<evidence type="ECO:0000259" key="7">
    <source>
        <dbReference type="Pfam" id="PF03734"/>
    </source>
</evidence>
<dbReference type="InterPro" id="IPR006311">
    <property type="entry name" value="TAT_signal"/>
</dbReference>
<dbReference type="Pfam" id="PF03734">
    <property type="entry name" value="YkuD"/>
    <property type="match status" value="1"/>
</dbReference>
<comment type="pathway">
    <text evidence="1">Cell wall biogenesis; peptidoglycan biosynthesis.</text>
</comment>
<sequence length="195" mass="21144">MSSDVRRVRGITAAVAVAAALTAVPALAPAATAHAPAGTVTVAAGPATTLVFDKNPDSPAHSKLSVYEGDKLQATYRAGSGTGVKDDCVRAEGWMPNGNWRIKLKDPFYDGRLIKGYAVHLQDMKCSRGTLTRTEMFIHSEMNRDGGQGSTESRRWDGDTDYKSNGCVKLRPADIKKMFRLLNRIGWPTHLRVVS</sequence>
<evidence type="ECO:0000313" key="8">
    <source>
        <dbReference type="EMBL" id="MCL3994449.1"/>
    </source>
</evidence>